<comment type="caution">
    <text evidence="11">The sequence shown here is derived from an EMBL/GenBank/DDBJ whole genome shotgun (WGS) entry which is preliminary data.</text>
</comment>
<comment type="catalytic activity">
    <reaction evidence="5">
        <text>L-glutaminyl-[protein] + H2O = L-glutamyl-[protein] + NH4(+)</text>
        <dbReference type="Rhea" id="RHEA:16441"/>
        <dbReference type="Rhea" id="RHEA-COMP:10207"/>
        <dbReference type="Rhea" id="RHEA-COMP:10208"/>
        <dbReference type="ChEBI" id="CHEBI:15377"/>
        <dbReference type="ChEBI" id="CHEBI:28938"/>
        <dbReference type="ChEBI" id="CHEBI:29973"/>
        <dbReference type="ChEBI" id="CHEBI:30011"/>
        <dbReference type="EC" id="3.5.1.44"/>
    </reaction>
</comment>
<dbReference type="CDD" id="cd17541">
    <property type="entry name" value="REC_CheB-like"/>
    <property type="match status" value="1"/>
</dbReference>
<comment type="PTM">
    <text evidence="5">Phosphorylated by CheA. Phosphorylation of the N-terminal regulatory domain activates the methylesterase activity.</text>
</comment>
<organism evidence="11 12">
    <name type="scientific">Natrarchaeobius chitinivorans</name>
    <dbReference type="NCBI Taxonomy" id="1679083"/>
    <lineage>
        <taxon>Archaea</taxon>
        <taxon>Methanobacteriati</taxon>
        <taxon>Methanobacteriota</taxon>
        <taxon>Stenosarchaea group</taxon>
        <taxon>Halobacteria</taxon>
        <taxon>Halobacteriales</taxon>
        <taxon>Natrialbaceae</taxon>
        <taxon>Natrarchaeobius</taxon>
    </lineage>
</organism>
<dbReference type="InterPro" id="IPR000673">
    <property type="entry name" value="Sig_transdc_resp-reg_Me-estase"/>
</dbReference>
<evidence type="ECO:0000256" key="6">
    <source>
        <dbReference type="PROSITE-ProRule" id="PRU00050"/>
    </source>
</evidence>
<dbReference type="InterPro" id="IPR008248">
    <property type="entry name" value="CheB-like"/>
</dbReference>
<comment type="subcellular location">
    <subcellularLocation>
        <location evidence="5">Cytoplasm</location>
    </subcellularLocation>
</comment>
<dbReference type="Proteomes" id="UP000282323">
    <property type="component" value="Unassembled WGS sequence"/>
</dbReference>
<dbReference type="PROSITE" id="PS50122">
    <property type="entry name" value="CHEB"/>
    <property type="match status" value="1"/>
</dbReference>
<evidence type="ECO:0000313" key="12">
    <source>
        <dbReference type="Proteomes" id="UP000282323"/>
    </source>
</evidence>
<dbReference type="Pfam" id="PF00072">
    <property type="entry name" value="Response_reg"/>
    <property type="match status" value="1"/>
</dbReference>
<dbReference type="OrthoDB" id="2857at2157"/>
<proteinExistence type="inferred from homology"/>
<protein>
    <recommendedName>
        <fullName evidence="5">Protein-glutamate methylesterase/protein-glutamine glutaminase</fullName>
        <ecNumber evidence="5">3.1.1.61</ecNumber>
        <ecNumber evidence="5">3.5.1.44</ecNumber>
    </recommendedName>
</protein>
<feature type="compositionally biased region" description="Polar residues" evidence="8">
    <location>
        <begin position="164"/>
        <end position="173"/>
    </location>
</feature>
<evidence type="ECO:0000259" key="10">
    <source>
        <dbReference type="PROSITE" id="PS50122"/>
    </source>
</evidence>
<feature type="active site" evidence="5 6">
    <location>
        <position position="203"/>
    </location>
</feature>
<dbReference type="GO" id="GO:0050568">
    <property type="term" value="F:protein-glutamine glutaminase activity"/>
    <property type="evidence" value="ECO:0007669"/>
    <property type="project" value="UniProtKB-UniRule"/>
</dbReference>
<dbReference type="SUPFAM" id="SSF52172">
    <property type="entry name" value="CheY-like"/>
    <property type="match status" value="1"/>
</dbReference>
<dbReference type="InterPro" id="IPR001789">
    <property type="entry name" value="Sig_transdc_resp-reg_receiver"/>
</dbReference>
<dbReference type="AlphaFoldDB" id="A0A3N6P8Q7"/>
<accession>A0A3N6P8Q7</accession>
<feature type="active site" evidence="5 6">
    <location>
        <position position="230"/>
    </location>
</feature>
<feature type="compositionally biased region" description="Polar residues" evidence="8">
    <location>
        <begin position="182"/>
        <end position="192"/>
    </location>
</feature>
<dbReference type="InterPro" id="IPR011006">
    <property type="entry name" value="CheY-like_superfamily"/>
</dbReference>
<evidence type="ECO:0000256" key="4">
    <source>
        <dbReference type="ARBA" id="ARBA00048267"/>
    </source>
</evidence>
<feature type="domain" description="Response regulatory" evidence="9">
    <location>
        <begin position="3"/>
        <end position="118"/>
    </location>
</feature>
<keyword evidence="5 7" id="KW-0597">Phosphoprotein</keyword>
<evidence type="ECO:0000256" key="3">
    <source>
        <dbReference type="ARBA" id="ARBA00022801"/>
    </source>
</evidence>
<reference evidence="11 12" key="1">
    <citation type="submission" date="2018-10" db="EMBL/GenBank/DDBJ databases">
        <title>Natrarchaeobius chitinivorans gen. nov., sp. nov., and Natrarchaeobius haloalkaliphilus sp. nov., alkaliphilic, chitin-utilizing haloarchaea from hypersaline alkaline lakes.</title>
        <authorList>
            <person name="Sorokin D.Y."/>
            <person name="Elcheninov A.G."/>
            <person name="Kostrikina N.A."/>
            <person name="Bale N.J."/>
            <person name="Sinninghe Damste J.S."/>
            <person name="Khijniak T.V."/>
            <person name="Kublanov I.V."/>
            <person name="Toshchakov S.V."/>
        </authorList>
    </citation>
    <scope>NUCLEOTIDE SEQUENCE [LARGE SCALE GENOMIC DNA]</scope>
    <source>
        <strain evidence="11 12">AArcht4T</strain>
    </source>
</reference>
<dbReference type="SMART" id="SM00448">
    <property type="entry name" value="REC"/>
    <property type="match status" value="1"/>
</dbReference>
<feature type="active site" evidence="5 6">
    <location>
        <position position="327"/>
    </location>
</feature>
<comment type="domain">
    <text evidence="5">Contains a C-terminal catalytic domain, and an N-terminal region which modulates catalytic activity.</text>
</comment>
<comment type="catalytic activity">
    <reaction evidence="4 5">
        <text>[protein]-L-glutamate 5-O-methyl ester + H2O = L-glutamyl-[protein] + methanol + H(+)</text>
        <dbReference type="Rhea" id="RHEA:23236"/>
        <dbReference type="Rhea" id="RHEA-COMP:10208"/>
        <dbReference type="Rhea" id="RHEA-COMP:10311"/>
        <dbReference type="ChEBI" id="CHEBI:15377"/>
        <dbReference type="ChEBI" id="CHEBI:15378"/>
        <dbReference type="ChEBI" id="CHEBI:17790"/>
        <dbReference type="ChEBI" id="CHEBI:29973"/>
        <dbReference type="ChEBI" id="CHEBI:82795"/>
        <dbReference type="EC" id="3.1.1.61"/>
    </reaction>
</comment>
<gene>
    <name evidence="5" type="primary">cheB</name>
    <name evidence="11" type="ORF">EA473_15975</name>
</gene>
<dbReference type="EC" id="3.5.1.44" evidence="5"/>
<dbReference type="InterPro" id="IPR035909">
    <property type="entry name" value="CheB_C"/>
</dbReference>
<dbReference type="GO" id="GO:0000156">
    <property type="term" value="F:phosphorelay response regulator activity"/>
    <property type="evidence" value="ECO:0007669"/>
    <property type="project" value="InterPro"/>
</dbReference>
<keyword evidence="12" id="KW-1185">Reference proteome</keyword>
<dbReference type="EMBL" id="REGA01000015">
    <property type="protein sequence ID" value="RQG92515.1"/>
    <property type="molecule type" value="Genomic_DNA"/>
</dbReference>
<comment type="function">
    <text evidence="5">Involved in chemotaxis. Part of a chemotaxis signal transduction system that modulates chemotaxis in response to various stimuli. Catalyzes the demethylation of specific methylglutamate residues introduced into the chemoreceptors (methyl-accepting chemotaxis proteins or MCP) by CheR. Also mediates the irreversible deamidation of specific glutamine residues to glutamic acid.</text>
</comment>
<keyword evidence="2 5" id="KW-0145">Chemotaxis</keyword>
<evidence type="ECO:0000259" key="9">
    <source>
        <dbReference type="PROSITE" id="PS50110"/>
    </source>
</evidence>
<dbReference type="PANTHER" id="PTHR42872:SF6">
    <property type="entry name" value="PROTEIN-GLUTAMATE METHYLESTERASE_PROTEIN-GLUTAMINE GLUTAMINASE"/>
    <property type="match status" value="1"/>
</dbReference>
<dbReference type="EC" id="3.1.1.61" evidence="5"/>
<dbReference type="PIRSF" id="PIRSF000876">
    <property type="entry name" value="RR_chemtxs_CheB"/>
    <property type="match status" value="1"/>
</dbReference>
<feature type="compositionally biased region" description="Low complexity" evidence="8">
    <location>
        <begin position="148"/>
        <end position="163"/>
    </location>
</feature>
<dbReference type="CDD" id="cd16432">
    <property type="entry name" value="CheB_Rec"/>
    <property type="match status" value="1"/>
</dbReference>
<dbReference type="PANTHER" id="PTHR42872">
    <property type="entry name" value="PROTEIN-GLUTAMATE METHYLESTERASE/PROTEIN-GLUTAMINE GLUTAMINASE"/>
    <property type="match status" value="1"/>
</dbReference>
<evidence type="ECO:0000313" key="11">
    <source>
        <dbReference type="EMBL" id="RQG92515.1"/>
    </source>
</evidence>
<feature type="modified residue" description="4-aspartylphosphate" evidence="5 7">
    <location>
        <position position="52"/>
    </location>
</feature>
<dbReference type="GO" id="GO:0005737">
    <property type="term" value="C:cytoplasm"/>
    <property type="evidence" value="ECO:0007669"/>
    <property type="project" value="UniProtKB-SubCell"/>
</dbReference>
<dbReference type="RefSeq" id="WP_124196600.1">
    <property type="nucleotide sequence ID" value="NZ_REGA01000015.1"/>
</dbReference>
<evidence type="ECO:0000256" key="5">
    <source>
        <dbReference type="HAMAP-Rule" id="MF_00099"/>
    </source>
</evidence>
<keyword evidence="3 5" id="KW-0378">Hydrolase</keyword>
<sequence length="388" mass="40377">MTRVLVVDDSRFMRMVIDNALTTAGYEVETAENGVDALEMVSTFDPDVVTMDVEMPEMDGIEAVDRIMRSDPTPIVMLSAYTKRGAEATLDALERGAVDFLSKPDGSGARNIAHLTDELVETIEALEEADVSSLAVAHTASTARSIRTGRATASGSTTQTAGGNSETTASPVETQPGPAAASTHSVDITTQPETDSTIVIGASTGGPKILERVFDRLPANLGAKLLVVQHMPAGFTGRFAERLDTISEYAVREAADGDRIGAGEAIVAPGGSHLEITNNVGGNVRVRLDDGDPVHGVKPAIDVTMESAARRVEDPLCGVVLTGMGRDGAAGIEAIKEAGGHTIAQDEATSPVFGIPRQAIQTGCVDDVVPAGDLADEIIDAVTGETDE</sequence>
<evidence type="ECO:0000256" key="1">
    <source>
        <dbReference type="ARBA" id="ARBA00022490"/>
    </source>
</evidence>
<dbReference type="NCBIfam" id="NF001965">
    <property type="entry name" value="PRK00742.1"/>
    <property type="match status" value="1"/>
</dbReference>
<evidence type="ECO:0000256" key="2">
    <source>
        <dbReference type="ARBA" id="ARBA00022500"/>
    </source>
</evidence>
<dbReference type="Pfam" id="PF01339">
    <property type="entry name" value="CheB_methylest"/>
    <property type="match status" value="1"/>
</dbReference>
<name>A0A3N6P8Q7_NATCH</name>
<dbReference type="PROSITE" id="PS50110">
    <property type="entry name" value="RESPONSE_REGULATORY"/>
    <property type="match status" value="1"/>
</dbReference>
<evidence type="ECO:0000256" key="7">
    <source>
        <dbReference type="PROSITE-ProRule" id="PRU00169"/>
    </source>
</evidence>
<keyword evidence="1 5" id="KW-0963">Cytoplasm</keyword>
<dbReference type="Gene3D" id="3.40.50.2300">
    <property type="match status" value="1"/>
</dbReference>
<dbReference type="SUPFAM" id="SSF52738">
    <property type="entry name" value="Methylesterase CheB, C-terminal domain"/>
    <property type="match status" value="1"/>
</dbReference>
<evidence type="ECO:0000256" key="8">
    <source>
        <dbReference type="SAM" id="MobiDB-lite"/>
    </source>
</evidence>
<dbReference type="GO" id="GO:0008984">
    <property type="term" value="F:protein-glutamate methylesterase activity"/>
    <property type="evidence" value="ECO:0007669"/>
    <property type="project" value="UniProtKB-UniRule"/>
</dbReference>
<feature type="region of interest" description="Disordered" evidence="8">
    <location>
        <begin position="146"/>
        <end position="192"/>
    </location>
</feature>
<dbReference type="Gene3D" id="3.40.50.180">
    <property type="entry name" value="Methylesterase CheB, C-terminal domain"/>
    <property type="match status" value="1"/>
</dbReference>
<comment type="similarity">
    <text evidence="5">Belongs to the CheB family.</text>
</comment>
<dbReference type="GO" id="GO:0006935">
    <property type="term" value="P:chemotaxis"/>
    <property type="evidence" value="ECO:0007669"/>
    <property type="project" value="UniProtKB-UniRule"/>
</dbReference>
<dbReference type="HAMAP" id="MF_00099">
    <property type="entry name" value="CheB_chemtxs"/>
    <property type="match status" value="1"/>
</dbReference>
<feature type="domain" description="CheB-type methylesterase" evidence="10">
    <location>
        <begin position="192"/>
        <end position="385"/>
    </location>
</feature>